<feature type="non-terminal residue" evidence="1">
    <location>
        <position position="1"/>
    </location>
</feature>
<evidence type="ECO:0000313" key="1">
    <source>
        <dbReference type="EMBL" id="CAG8838777.1"/>
    </source>
</evidence>
<dbReference type="AlphaFoldDB" id="A0A9N9KIT0"/>
<reference evidence="1" key="1">
    <citation type="submission" date="2021-06" db="EMBL/GenBank/DDBJ databases">
        <authorList>
            <person name="Kallberg Y."/>
            <person name="Tangrot J."/>
            <person name="Rosling A."/>
        </authorList>
    </citation>
    <scope>NUCLEOTIDE SEQUENCE</scope>
    <source>
        <strain evidence="1">FL966</strain>
    </source>
</reference>
<protein>
    <submittedName>
        <fullName evidence="1">4170_t:CDS:1</fullName>
    </submittedName>
</protein>
<gene>
    <name evidence="1" type="ORF">CPELLU_LOCUS21753</name>
</gene>
<proteinExistence type="predicted"/>
<feature type="non-terminal residue" evidence="1">
    <location>
        <position position="117"/>
    </location>
</feature>
<dbReference type="EMBL" id="CAJVQA010085239">
    <property type="protein sequence ID" value="CAG8838777.1"/>
    <property type="molecule type" value="Genomic_DNA"/>
</dbReference>
<keyword evidence="2" id="KW-1185">Reference proteome</keyword>
<accession>A0A9N9KIT0</accession>
<sequence length="117" mass="13702">LEETALNEIDQLIGSLDEPINNPISILKEELNEPNPLVKIKKDLTQPLEPQKASQISPFKGTTWKENLTIFWKNFLLMLSQEKINSKLLKLTIIWELLSKKMKLTRSRLENEYRKPM</sequence>
<organism evidence="1 2">
    <name type="scientific">Cetraspora pellucida</name>
    <dbReference type="NCBI Taxonomy" id="1433469"/>
    <lineage>
        <taxon>Eukaryota</taxon>
        <taxon>Fungi</taxon>
        <taxon>Fungi incertae sedis</taxon>
        <taxon>Mucoromycota</taxon>
        <taxon>Glomeromycotina</taxon>
        <taxon>Glomeromycetes</taxon>
        <taxon>Diversisporales</taxon>
        <taxon>Gigasporaceae</taxon>
        <taxon>Cetraspora</taxon>
    </lineage>
</organism>
<evidence type="ECO:0000313" key="2">
    <source>
        <dbReference type="Proteomes" id="UP000789759"/>
    </source>
</evidence>
<dbReference type="Proteomes" id="UP000789759">
    <property type="component" value="Unassembled WGS sequence"/>
</dbReference>
<dbReference type="OrthoDB" id="2488304at2759"/>
<comment type="caution">
    <text evidence="1">The sequence shown here is derived from an EMBL/GenBank/DDBJ whole genome shotgun (WGS) entry which is preliminary data.</text>
</comment>
<name>A0A9N9KIT0_9GLOM</name>